<dbReference type="SUPFAM" id="SSF51735">
    <property type="entry name" value="NAD(P)-binding Rossmann-fold domains"/>
    <property type="match status" value="1"/>
</dbReference>
<evidence type="ECO:0000313" key="2">
    <source>
        <dbReference type="EMBL" id="ATG50745.1"/>
    </source>
</evidence>
<proteinExistence type="predicted"/>
<dbReference type="Proteomes" id="UP000218165">
    <property type="component" value="Chromosome"/>
</dbReference>
<dbReference type="InterPro" id="IPR016040">
    <property type="entry name" value="NAD(P)-bd_dom"/>
</dbReference>
<dbReference type="AlphaFoldDB" id="A0A291GKK8"/>
<organism evidence="2 3">
    <name type="scientific">Brachybacterium vulturis</name>
    <dbReference type="NCBI Taxonomy" id="2017484"/>
    <lineage>
        <taxon>Bacteria</taxon>
        <taxon>Bacillati</taxon>
        <taxon>Actinomycetota</taxon>
        <taxon>Actinomycetes</taxon>
        <taxon>Micrococcales</taxon>
        <taxon>Dermabacteraceae</taxon>
        <taxon>Brachybacterium</taxon>
    </lineage>
</organism>
<dbReference type="PANTHER" id="PTHR47129">
    <property type="entry name" value="QUINONE OXIDOREDUCTASE 2"/>
    <property type="match status" value="1"/>
</dbReference>
<accession>A0A291GKK8</accession>
<dbReference type="Gene3D" id="3.40.50.720">
    <property type="entry name" value="NAD(P)-binding Rossmann-like Domain"/>
    <property type="match status" value="1"/>
</dbReference>
<dbReference type="InterPro" id="IPR052718">
    <property type="entry name" value="NmrA-type_oxidoreductase"/>
</dbReference>
<dbReference type="EMBL" id="CP023563">
    <property type="protein sequence ID" value="ATG50745.1"/>
    <property type="molecule type" value="Genomic_DNA"/>
</dbReference>
<name>A0A291GKK8_9MICO</name>
<keyword evidence="3" id="KW-1185">Reference proteome</keyword>
<dbReference type="InterPro" id="IPR036291">
    <property type="entry name" value="NAD(P)-bd_dom_sf"/>
</dbReference>
<dbReference type="OrthoDB" id="3243290at2"/>
<dbReference type="KEGG" id="brz:CFK38_03820"/>
<dbReference type="Gene3D" id="3.90.25.10">
    <property type="entry name" value="UDP-galactose 4-epimerase, domain 1"/>
    <property type="match status" value="1"/>
</dbReference>
<evidence type="ECO:0000313" key="3">
    <source>
        <dbReference type="Proteomes" id="UP000218165"/>
    </source>
</evidence>
<dbReference type="CDD" id="cd05269">
    <property type="entry name" value="TMR_SDR_a"/>
    <property type="match status" value="1"/>
</dbReference>
<dbReference type="PANTHER" id="PTHR47129:SF1">
    <property type="entry name" value="NMRA-LIKE DOMAIN-CONTAINING PROTEIN"/>
    <property type="match status" value="1"/>
</dbReference>
<dbReference type="Pfam" id="PF13460">
    <property type="entry name" value="NAD_binding_10"/>
    <property type="match status" value="1"/>
</dbReference>
<sequence>MAHGEGTAVTRVVVTGATGRIGGQVARLLAAAPEVELRLVGRSLHRAPQLEGVEAVRADFSDAAACREAFAGADALLLVSAGEAADRLAQHRTAIDAAVDAGVGHVVYTSFLGAGPEAGFTLARDHGATEQMLRDSGLAWTFLRDSFYADVLLDFAGEERVIRGPGGTGRCAFVSRRDVAEVAARILREAGPWAGRSLDLTGPVSVSLAEAVLLMTRARGEEYEFVDETLTEARASRASYDAPDWQVEAWISTYTAIASGELDVVSDDVEQVLGRAPLSVEESVTDPL</sequence>
<gene>
    <name evidence="2" type="ORF">CFK38_03820</name>
</gene>
<protein>
    <submittedName>
        <fullName evidence="2">NAD(P)-dependent oxidoreductase</fullName>
    </submittedName>
</protein>
<reference evidence="3" key="1">
    <citation type="submission" date="2017-09" db="EMBL/GenBank/DDBJ databases">
        <title>Brachybacterium sp. VM2412.</title>
        <authorList>
            <person name="Tak E.J."/>
            <person name="Bae J.-W."/>
        </authorList>
    </citation>
    <scope>NUCLEOTIDE SEQUENCE [LARGE SCALE GENOMIC DNA]</scope>
    <source>
        <strain evidence="3">VM2412</strain>
    </source>
</reference>
<feature type="domain" description="NAD(P)-binding" evidence="1">
    <location>
        <begin position="16"/>
        <end position="189"/>
    </location>
</feature>
<evidence type="ECO:0000259" key="1">
    <source>
        <dbReference type="Pfam" id="PF13460"/>
    </source>
</evidence>